<dbReference type="EMBL" id="JXIG01000063">
    <property type="protein sequence ID" value="KIU01701.1"/>
    <property type="molecule type" value="Genomic_DNA"/>
</dbReference>
<gene>
    <name evidence="1" type="ORF">QU38_00270</name>
</gene>
<comment type="caution">
    <text evidence="1">The sequence shown here is derived from an EMBL/GenBank/DDBJ whole genome shotgun (WGS) entry which is preliminary data.</text>
</comment>
<organism evidence="1 2">
    <name type="scientific">Staphylococcus aureus</name>
    <dbReference type="NCBI Taxonomy" id="1280"/>
    <lineage>
        <taxon>Bacteria</taxon>
        <taxon>Bacillati</taxon>
        <taxon>Bacillota</taxon>
        <taxon>Bacilli</taxon>
        <taxon>Bacillales</taxon>
        <taxon>Staphylococcaceae</taxon>
        <taxon>Staphylococcus</taxon>
    </lineage>
</organism>
<dbReference type="AlphaFoldDB" id="A0AA40JQB0"/>
<protein>
    <submittedName>
        <fullName evidence="1">Uncharacterized protein</fullName>
    </submittedName>
</protein>
<sequence length="83" mass="9619">MQKSGLIDRQDRADHARHQCLYLGTEFARRVSHRFAVGDHPQYLVLDMQQHGRRPTQLTLRDATIIVARCEVRLTQQDKHGGN</sequence>
<proteinExistence type="predicted"/>
<evidence type="ECO:0000313" key="2">
    <source>
        <dbReference type="Proteomes" id="UP000032274"/>
    </source>
</evidence>
<evidence type="ECO:0000313" key="1">
    <source>
        <dbReference type="EMBL" id="KIU01701.1"/>
    </source>
</evidence>
<feature type="non-terminal residue" evidence="1">
    <location>
        <position position="83"/>
    </location>
</feature>
<accession>A0AA40JQB0</accession>
<name>A0AA40JQB0_STAAU</name>
<dbReference type="Proteomes" id="UP000032274">
    <property type="component" value="Unassembled WGS sequence"/>
</dbReference>
<reference evidence="1 2" key="1">
    <citation type="submission" date="2015-01" db="EMBL/GenBank/DDBJ databases">
        <title>Characterization of Swiss Staphylococcus aureus strains involved in food poisoning.</title>
        <authorList>
            <person name="Crovadore J."/>
            <person name="Chablais R."/>
            <person name="Tonacini J."/>
            <person name="Schnyder B."/>
            <person name="Lefort F."/>
        </authorList>
    </citation>
    <scope>NUCLEOTIDE SEQUENCE [LARGE SCALE GENOMIC DNA]</scope>
    <source>
        <strain evidence="1 2">SA-120</strain>
    </source>
</reference>